<keyword evidence="4" id="KW-0521">NADP</keyword>
<dbReference type="Pfam" id="PF07993">
    <property type="entry name" value="NAD_binding_4"/>
    <property type="match status" value="1"/>
</dbReference>
<dbReference type="AlphaFoldDB" id="A0AAV1JA91"/>
<accession>A0AAV1JA91</accession>
<dbReference type="SUPFAM" id="SSF51735">
    <property type="entry name" value="NAD(P)-binding Rossmann-fold domains"/>
    <property type="match status" value="1"/>
</dbReference>
<protein>
    <recommendedName>
        <fullName evidence="4">Fatty acyl-CoA reductase</fullName>
        <ecNumber evidence="4">1.2.1.84</ecNumber>
    </recommendedName>
</protein>
<dbReference type="InterPro" id="IPR033640">
    <property type="entry name" value="FAR_C"/>
</dbReference>
<dbReference type="PANTHER" id="PTHR11011">
    <property type="entry name" value="MALE STERILITY PROTEIN 2-RELATED"/>
    <property type="match status" value="1"/>
</dbReference>
<comment type="catalytic activity">
    <reaction evidence="4">
        <text>a long-chain fatty acyl-CoA + 2 NADPH + 2 H(+) = a long-chain primary fatty alcohol + 2 NADP(+) + CoA</text>
        <dbReference type="Rhea" id="RHEA:52716"/>
        <dbReference type="ChEBI" id="CHEBI:15378"/>
        <dbReference type="ChEBI" id="CHEBI:57287"/>
        <dbReference type="ChEBI" id="CHEBI:57783"/>
        <dbReference type="ChEBI" id="CHEBI:58349"/>
        <dbReference type="ChEBI" id="CHEBI:77396"/>
        <dbReference type="ChEBI" id="CHEBI:83139"/>
        <dbReference type="EC" id="1.2.1.84"/>
    </reaction>
</comment>
<dbReference type="GO" id="GO:0080019">
    <property type="term" value="F:alcohol-forming very long-chain fatty acyl-CoA reductase activity"/>
    <property type="evidence" value="ECO:0007669"/>
    <property type="project" value="InterPro"/>
</dbReference>
<evidence type="ECO:0000313" key="8">
    <source>
        <dbReference type="Proteomes" id="UP001497472"/>
    </source>
</evidence>
<dbReference type="GO" id="GO:0035336">
    <property type="term" value="P:long-chain fatty-acyl-CoA metabolic process"/>
    <property type="evidence" value="ECO:0007669"/>
    <property type="project" value="TreeGrafter"/>
</dbReference>
<keyword evidence="3 4" id="KW-0443">Lipid metabolism</keyword>
<proteinExistence type="inferred from homology"/>
<sequence>MDFLDMDSECLNGNDPSVPDMNREVLETSVEGIAEWFTGAVLLVTGGTGFVGKALLEKLLRSCPGIETVYVLMRPKRGLSVEQRYKELLKNQVFDRIRSRWPERLEKLQPIAGDVSAPQLGVSPQQLRLLERVHTVFHSAATVRFTESLQTATALNVQGTATLLQLAADMPLLKVTPDCVRSIFQRLNAEPITRAGARVDGVQQRASLGSGGARVPPAVRAGHAAALRGHAAARHPRAHRAITVGRYRFRFLVREVPKLTPSLTPSVCVQGEHPNPYTLTKALAESIVNSHTELPVCIVRPSIVTAAFQEPFPGWIDNVYGVTGIIMEISRGTYRSGYCRERYVVDLVPVDILVNCCILAAWRQACKRPGHCPVYNVTSGSIDPLQWGNFTRLCVKWARENPTKYVMWYPNFSFTESRALNSFWEMSLHFLPAFLYDLALRAQGRKPIMMKIARRFKMAAATGEYFANHEWQFGVMKLLALHADAAGAADSAEFPAWPTKFSWEAYVGAYMLGIRRFILKDTLDSLPQARTKLNRSASTRHRTIGDVRQCCNIDVSAFRLYWVHRVLQAVTGYYLFRLLARLR</sequence>
<dbReference type="InterPro" id="IPR036291">
    <property type="entry name" value="NAD(P)-bd_dom_sf"/>
</dbReference>
<dbReference type="CDD" id="cd09071">
    <property type="entry name" value="FAR_C"/>
    <property type="match status" value="1"/>
</dbReference>
<comment type="caution">
    <text evidence="7">The sequence shown here is derived from an EMBL/GenBank/DDBJ whole genome shotgun (WGS) entry which is preliminary data.</text>
</comment>
<dbReference type="CDD" id="cd05236">
    <property type="entry name" value="FAR-N_SDR_e"/>
    <property type="match status" value="1"/>
</dbReference>
<dbReference type="InterPro" id="IPR026055">
    <property type="entry name" value="FAR"/>
</dbReference>
<evidence type="ECO:0000256" key="2">
    <source>
        <dbReference type="ARBA" id="ARBA00022516"/>
    </source>
</evidence>
<dbReference type="PANTHER" id="PTHR11011:SF107">
    <property type="entry name" value="FATTY ACYL-COA REDUCTASE"/>
    <property type="match status" value="1"/>
</dbReference>
<comment type="similarity">
    <text evidence="1 4">Belongs to the fatty acyl-CoA reductase family.</text>
</comment>
<dbReference type="InterPro" id="IPR013120">
    <property type="entry name" value="FAR_NAD-bd"/>
</dbReference>
<keyword evidence="8" id="KW-1185">Reference proteome</keyword>
<evidence type="ECO:0000256" key="3">
    <source>
        <dbReference type="ARBA" id="ARBA00023098"/>
    </source>
</evidence>
<dbReference type="GO" id="GO:0005777">
    <property type="term" value="C:peroxisome"/>
    <property type="evidence" value="ECO:0007669"/>
    <property type="project" value="TreeGrafter"/>
</dbReference>
<keyword evidence="2 4" id="KW-0444">Lipid biosynthesis</keyword>
<dbReference type="Gene3D" id="3.40.50.720">
    <property type="entry name" value="NAD(P)-binding Rossmann-like Domain"/>
    <property type="match status" value="2"/>
</dbReference>
<feature type="domain" description="Fatty acyl-CoA reductase C-terminal" evidence="5">
    <location>
        <begin position="428"/>
        <end position="521"/>
    </location>
</feature>
<name>A0AAV1JA91_9NEOP</name>
<evidence type="ECO:0000313" key="7">
    <source>
        <dbReference type="EMBL" id="CAK1546361.1"/>
    </source>
</evidence>
<dbReference type="Pfam" id="PF03015">
    <property type="entry name" value="Sterile"/>
    <property type="match status" value="1"/>
</dbReference>
<keyword evidence="4" id="KW-0560">Oxidoreductase</keyword>
<feature type="domain" description="Thioester reductase (TE)" evidence="6">
    <location>
        <begin position="44"/>
        <end position="356"/>
    </location>
</feature>
<dbReference type="GO" id="GO:0102965">
    <property type="term" value="F:alcohol-forming long-chain fatty acyl-CoA reductase activity"/>
    <property type="evidence" value="ECO:0007669"/>
    <property type="project" value="UniProtKB-EC"/>
</dbReference>
<dbReference type="Proteomes" id="UP001497472">
    <property type="component" value="Unassembled WGS sequence"/>
</dbReference>
<reference evidence="7 8" key="1">
    <citation type="submission" date="2023-11" db="EMBL/GenBank/DDBJ databases">
        <authorList>
            <person name="Okamura Y."/>
        </authorList>
    </citation>
    <scope>NUCLEOTIDE SEQUENCE [LARGE SCALE GENOMIC DNA]</scope>
</reference>
<dbReference type="EMBL" id="CAVLEF010000008">
    <property type="protein sequence ID" value="CAK1546361.1"/>
    <property type="molecule type" value="Genomic_DNA"/>
</dbReference>
<organism evidence="7 8">
    <name type="scientific">Leptosia nina</name>
    <dbReference type="NCBI Taxonomy" id="320188"/>
    <lineage>
        <taxon>Eukaryota</taxon>
        <taxon>Metazoa</taxon>
        <taxon>Ecdysozoa</taxon>
        <taxon>Arthropoda</taxon>
        <taxon>Hexapoda</taxon>
        <taxon>Insecta</taxon>
        <taxon>Pterygota</taxon>
        <taxon>Neoptera</taxon>
        <taxon>Endopterygota</taxon>
        <taxon>Lepidoptera</taxon>
        <taxon>Glossata</taxon>
        <taxon>Ditrysia</taxon>
        <taxon>Papilionoidea</taxon>
        <taxon>Pieridae</taxon>
        <taxon>Pierinae</taxon>
        <taxon>Leptosia</taxon>
    </lineage>
</organism>
<gene>
    <name evidence="7" type="ORF">LNINA_LOCUS5938</name>
</gene>
<evidence type="ECO:0000259" key="5">
    <source>
        <dbReference type="Pfam" id="PF03015"/>
    </source>
</evidence>
<dbReference type="EC" id="1.2.1.84" evidence="4"/>
<comment type="function">
    <text evidence="4">Catalyzes the reduction of fatty acyl-CoA to fatty alcohols.</text>
</comment>
<evidence type="ECO:0000256" key="4">
    <source>
        <dbReference type="RuleBase" id="RU363097"/>
    </source>
</evidence>
<evidence type="ECO:0000259" key="6">
    <source>
        <dbReference type="Pfam" id="PF07993"/>
    </source>
</evidence>
<evidence type="ECO:0000256" key="1">
    <source>
        <dbReference type="ARBA" id="ARBA00005928"/>
    </source>
</evidence>